<organism evidence="2 3">
    <name type="scientific">Candidatus Criblamydia sequanensis CRIB-18</name>
    <dbReference type="NCBI Taxonomy" id="1437425"/>
    <lineage>
        <taxon>Bacteria</taxon>
        <taxon>Pseudomonadati</taxon>
        <taxon>Chlamydiota</taxon>
        <taxon>Chlamydiia</taxon>
        <taxon>Parachlamydiales</taxon>
        <taxon>Candidatus Criblamydiaceae</taxon>
        <taxon>Candidatus Criblamydia</taxon>
    </lineage>
</organism>
<evidence type="ECO:0000313" key="3">
    <source>
        <dbReference type="Proteomes" id="UP000031552"/>
    </source>
</evidence>
<dbReference type="OrthoDB" id="21275at2"/>
<dbReference type="AlphaFoldDB" id="A0A090D127"/>
<dbReference type="EMBL" id="CCEJ010000003">
    <property type="protein sequence ID" value="CDR33610.1"/>
    <property type="molecule type" value="Genomic_DNA"/>
</dbReference>
<protein>
    <submittedName>
        <fullName evidence="2">F-box domain-containing protein</fullName>
    </submittedName>
</protein>
<gene>
    <name evidence="2" type="ORF">CSEC_0781</name>
</gene>
<dbReference type="RefSeq" id="WP_053331747.1">
    <property type="nucleotide sequence ID" value="NZ_CCEJ010000003.1"/>
</dbReference>
<comment type="caution">
    <text evidence="2">The sequence shown here is derived from an EMBL/GenBank/DDBJ whole genome shotgun (WGS) entry which is preliminary data.</text>
</comment>
<reference evidence="2" key="1">
    <citation type="submission" date="2013-12" db="EMBL/GenBank/DDBJ databases">
        <authorList>
            <person name="Linke B."/>
        </authorList>
    </citation>
    <scope>NUCLEOTIDE SEQUENCE [LARGE SCALE GENOMIC DNA]</scope>
    <source>
        <strain evidence="2">CRIB-18</strain>
    </source>
</reference>
<dbReference type="eggNOG" id="ENOG5033PXA">
    <property type="taxonomic scope" value="Bacteria"/>
</dbReference>
<dbReference type="PROSITE" id="PS50181">
    <property type="entry name" value="FBOX"/>
    <property type="match status" value="1"/>
</dbReference>
<dbReference type="InterPro" id="IPR001810">
    <property type="entry name" value="F-box_dom"/>
</dbReference>
<dbReference type="SMART" id="SM00256">
    <property type="entry name" value="FBOX"/>
    <property type="match status" value="1"/>
</dbReference>
<dbReference type="InterPro" id="IPR036047">
    <property type="entry name" value="F-box-like_dom_sf"/>
</dbReference>
<dbReference type="Pfam" id="PF12937">
    <property type="entry name" value="F-box-like"/>
    <property type="match status" value="1"/>
</dbReference>
<dbReference type="Gene3D" id="1.20.1280.50">
    <property type="match status" value="1"/>
</dbReference>
<dbReference type="Proteomes" id="UP000031552">
    <property type="component" value="Unassembled WGS sequence"/>
</dbReference>
<keyword evidence="3" id="KW-1185">Reference proteome</keyword>
<name>A0A090D127_9BACT</name>
<evidence type="ECO:0000259" key="1">
    <source>
        <dbReference type="PROSITE" id="PS50181"/>
    </source>
</evidence>
<reference evidence="2" key="2">
    <citation type="submission" date="2014-09" db="EMBL/GenBank/DDBJ databases">
        <title>Criblamydia sequanensis harbors a mega-plasmid encoding arsenite resistance.</title>
        <authorList>
            <person name="Bertelli C."/>
            <person name="Goesmann A."/>
            <person name="Greub G."/>
        </authorList>
    </citation>
    <scope>NUCLEOTIDE SEQUENCE [LARGE SCALE GENOMIC DNA]</scope>
    <source>
        <strain evidence="2">CRIB-18</strain>
    </source>
</reference>
<accession>A0A090D127</accession>
<proteinExistence type="predicted"/>
<evidence type="ECO:0000313" key="2">
    <source>
        <dbReference type="EMBL" id="CDR33610.1"/>
    </source>
</evidence>
<dbReference type="SUPFAM" id="SSF81383">
    <property type="entry name" value="F-box domain"/>
    <property type="match status" value="1"/>
</dbReference>
<sequence>MNLTINSNNNNRPSYEALDPVSFLPDELVMAIFSCLNLSSLGTIGAISKSWKLLAEDPALWKNAIYREIAFTNDIWAKVFGEEVVKDEDRKEEYSSFPWKDFISDCRKFKSLFPEKNAKEFLMIVRLPKTLNGQLNLKNLGELSKKCFKDSETGYNFIWPTAMEEFGEKSIDKSVWVIMTKDVLPGSRSKSYIEQQEMVRELAEKTLTGYGISNILKYSACILSQYFFDPNYRSFSSKPWTFTRSTDQLKGNQIVAGGVSANGLTISFSQDDKHTGVAILRDEFEKNVK</sequence>
<feature type="domain" description="F-box" evidence="1">
    <location>
        <begin position="18"/>
        <end position="64"/>
    </location>
</feature>